<comment type="caution">
    <text evidence="1">The sequence shown here is derived from an EMBL/GenBank/DDBJ whole genome shotgun (WGS) entry which is preliminary data.</text>
</comment>
<evidence type="ECO:0000313" key="2">
    <source>
        <dbReference type="Proteomes" id="UP000034852"/>
    </source>
</evidence>
<accession>A0A0G0K3U0</accession>
<proteinExistence type="predicted"/>
<dbReference type="EMBL" id="LBTH01000029">
    <property type="protein sequence ID" value="KKQ35301.1"/>
    <property type="molecule type" value="Genomic_DNA"/>
</dbReference>
<evidence type="ECO:0000313" key="1">
    <source>
        <dbReference type="EMBL" id="KKQ35301.1"/>
    </source>
</evidence>
<sequence length="362" mass="40917">MYIRIGKFDNTPEFDTIPIHERIVDFVGRCAPVALNKSTWETDIPTILPADWELCKIKKQESSFVINTHADWYIKVTTGPFAILTTNAAPVWQEDHFNKLGINKHPYVITWENISSEILDKAVIFTILPNLGANLRDLISGWWKKGFTAELRPVTKESFDNTVQALLSGSFPNSDIHAGNCAIDDQGRCIVFDYPLNHDFATDEPINTKGNMLEGIFDVGSDLLLGYEELHHDIRGEITQEEWNKRLFEKAARAMHTMLSNITMQSLQEIITNFDNISIEIIDEQNIKITIGNFIYQIEFPSSSSGVLQTLLQSALPKATKEINGPEQNMQPQADTIMGSYKGDLFEDPFSNSIIVHCYSNT</sequence>
<gene>
    <name evidence="1" type="ORF">US52_C0029G0004</name>
</gene>
<protein>
    <submittedName>
        <fullName evidence="1">Uncharacterized protein</fullName>
    </submittedName>
</protein>
<dbReference type="AlphaFoldDB" id="A0A0G0K3U0"/>
<name>A0A0G0K3U0_9BACT</name>
<organism evidence="1 2">
    <name type="scientific">candidate division WS6 bacterium GW2011_GWA2_37_6</name>
    <dbReference type="NCBI Taxonomy" id="1619087"/>
    <lineage>
        <taxon>Bacteria</taxon>
        <taxon>Candidatus Dojkabacteria</taxon>
    </lineage>
</organism>
<reference evidence="1 2" key="1">
    <citation type="journal article" date="2015" name="Nature">
        <title>rRNA introns, odd ribosomes, and small enigmatic genomes across a large radiation of phyla.</title>
        <authorList>
            <person name="Brown C.T."/>
            <person name="Hug L.A."/>
            <person name="Thomas B.C."/>
            <person name="Sharon I."/>
            <person name="Castelle C.J."/>
            <person name="Singh A."/>
            <person name="Wilkins M.J."/>
            <person name="Williams K.H."/>
            <person name="Banfield J.F."/>
        </authorList>
    </citation>
    <scope>NUCLEOTIDE SEQUENCE [LARGE SCALE GENOMIC DNA]</scope>
</reference>
<dbReference type="Proteomes" id="UP000034852">
    <property type="component" value="Unassembled WGS sequence"/>
</dbReference>